<organism evidence="9 10">
    <name type="scientific">Candidatus Uhrbacteria bacterium RIFCSPHIGHO2_12_FULL_60_25</name>
    <dbReference type="NCBI Taxonomy" id="1802399"/>
    <lineage>
        <taxon>Bacteria</taxon>
        <taxon>Candidatus Uhriibacteriota</taxon>
    </lineage>
</organism>
<evidence type="ECO:0000313" key="9">
    <source>
        <dbReference type="EMBL" id="OGL78748.1"/>
    </source>
</evidence>
<dbReference type="PROSITE" id="PS00138">
    <property type="entry name" value="SUBTILASE_SER"/>
    <property type="match status" value="1"/>
</dbReference>
<reference evidence="9 10" key="1">
    <citation type="journal article" date="2016" name="Nat. Commun.">
        <title>Thousands of microbial genomes shed light on interconnected biogeochemical processes in an aquifer system.</title>
        <authorList>
            <person name="Anantharaman K."/>
            <person name="Brown C.T."/>
            <person name="Hug L.A."/>
            <person name="Sharon I."/>
            <person name="Castelle C.J."/>
            <person name="Probst A.J."/>
            <person name="Thomas B.C."/>
            <person name="Singh A."/>
            <person name="Wilkins M.J."/>
            <person name="Karaoz U."/>
            <person name="Brodie E.L."/>
            <person name="Williams K.H."/>
            <person name="Hubbard S.S."/>
            <person name="Banfield J.F."/>
        </authorList>
    </citation>
    <scope>NUCLEOTIDE SEQUENCE [LARGE SCALE GENOMIC DNA]</scope>
</reference>
<dbReference type="PANTHER" id="PTHR43806">
    <property type="entry name" value="PEPTIDASE S8"/>
    <property type="match status" value="1"/>
</dbReference>
<dbReference type="InterPro" id="IPR000209">
    <property type="entry name" value="Peptidase_S8/S53_dom"/>
</dbReference>
<dbReference type="PROSITE" id="PS00136">
    <property type="entry name" value="SUBTILASE_ASP"/>
    <property type="match status" value="1"/>
</dbReference>
<feature type="active site" description="Charge relay system" evidence="5 6">
    <location>
        <position position="53"/>
    </location>
</feature>
<accession>A0A1F7UM02</accession>
<dbReference type="InterPro" id="IPR023827">
    <property type="entry name" value="Peptidase_S8_Asp-AS"/>
</dbReference>
<evidence type="ECO:0000256" key="2">
    <source>
        <dbReference type="ARBA" id="ARBA00022670"/>
    </source>
</evidence>
<feature type="domain" description="Peptidase S8/S53" evidence="8">
    <location>
        <begin position="45"/>
        <end position="334"/>
    </location>
</feature>
<dbReference type="PROSITE" id="PS00137">
    <property type="entry name" value="SUBTILASE_HIS"/>
    <property type="match status" value="1"/>
</dbReference>
<dbReference type="InterPro" id="IPR034204">
    <property type="entry name" value="PfSUB1-like_cat_dom"/>
</dbReference>
<evidence type="ECO:0000259" key="8">
    <source>
        <dbReference type="Pfam" id="PF00082"/>
    </source>
</evidence>
<dbReference type="InterPro" id="IPR015500">
    <property type="entry name" value="Peptidase_S8_subtilisin-rel"/>
</dbReference>
<dbReference type="PRINTS" id="PR00723">
    <property type="entry name" value="SUBTILISIN"/>
</dbReference>
<keyword evidence="2 6" id="KW-0645">Protease</keyword>
<dbReference type="Pfam" id="PF00082">
    <property type="entry name" value="Peptidase_S8"/>
    <property type="match status" value="1"/>
</dbReference>
<gene>
    <name evidence="9" type="ORF">A3E39_01135</name>
</gene>
<dbReference type="InterPro" id="IPR022398">
    <property type="entry name" value="Peptidase_S8_His-AS"/>
</dbReference>
<feature type="active site" description="Charge relay system" evidence="5 6">
    <location>
        <position position="116"/>
    </location>
</feature>
<dbReference type="Gene3D" id="3.40.50.200">
    <property type="entry name" value="Peptidase S8/S53 domain"/>
    <property type="match status" value="1"/>
</dbReference>
<keyword evidence="3 6" id="KW-0378">Hydrolase</keyword>
<dbReference type="AlphaFoldDB" id="A0A1F7UM02"/>
<dbReference type="STRING" id="1802399.A3E39_01135"/>
<evidence type="ECO:0000256" key="6">
    <source>
        <dbReference type="PROSITE-ProRule" id="PRU01240"/>
    </source>
</evidence>
<dbReference type="CDD" id="cd07473">
    <property type="entry name" value="Peptidases_S8_Subtilisin_like"/>
    <property type="match status" value="1"/>
</dbReference>
<proteinExistence type="inferred from homology"/>
<evidence type="ECO:0000256" key="4">
    <source>
        <dbReference type="ARBA" id="ARBA00022825"/>
    </source>
</evidence>
<evidence type="ECO:0000313" key="10">
    <source>
        <dbReference type="Proteomes" id="UP000176603"/>
    </source>
</evidence>
<feature type="active site" description="Charge relay system" evidence="5 6">
    <location>
        <position position="294"/>
    </location>
</feature>
<name>A0A1F7UM02_9BACT</name>
<comment type="caution">
    <text evidence="9">The sequence shown here is derived from an EMBL/GenBank/DDBJ whole genome shotgun (WGS) entry which is preliminary data.</text>
</comment>
<dbReference type="InterPro" id="IPR036852">
    <property type="entry name" value="Peptidase_S8/S53_dom_sf"/>
</dbReference>
<dbReference type="EMBL" id="MGEH01000024">
    <property type="protein sequence ID" value="OGL78748.1"/>
    <property type="molecule type" value="Genomic_DNA"/>
</dbReference>
<evidence type="ECO:0000256" key="7">
    <source>
        <dbReference type="RuleBase" id="RU003355"/>
    </source>
</evidence>
<dbReference type="PANTHER" id="PTHR43806:SF11">
    <property type="entry name" value="CEREVISIN-RELATED"/>
    <property type="match status" value="1"/>
</dbReference>
<dbReference type="GO" id="GO:0006508">
    <property type="term" value="P:proteolysis"/>
    <property type="evidence" value="ECO:0007669"/>
    <property type="project" value="UniProtKB-KW"/>
</dbReference>
<evidence type="ECO:0000256" key="1">
    <source>
        <dbReference type="ARBA" id="ARBA00011073"/>
    </source>
</evidence>
<dbReference type="GO" id="GO:0004252">
    <property type="term" value="F:serine-type endopeptidase activity"/>
    <property type="evidence" value="ECO:0007669"/>
    <property type="project" value="UniProtKB-UniRule"/>
</dbReference>
<protein>
    <recommendedName>
        <fullName evidence="8">Peptidase S8/S53 domain-containing protein</fullName>
    </recommendedName>
</protein>
<dbReference type="PROSITE" id="PS51892">
    <property type="entry name" value="SUBTILASE"/>
    <property type="match status" value="1"/>
</dbReference>
<keyword evidence="4 6" id="KW-0720">Serine protease</keyword>
<comment type="similarity">
    <text evidence="1 6 7">Belongs to the peptidase S8 family.</text>
</comment>
<dbReference type="SUPFAM" id="SSF52743">
    <property type="entry name" value="Subtilisin-like"/>
    <property type="match status" value="1"/>
</dbReference>
<dbReference type="InterPro" id="IPR023828">
    <property type="entry name" value="Peptidase_S8_Ser-AS"/>
</dbReference>
<sequence>MIALFFGAVVPVAQARVPNDPLYTKQWYLRQIGAEAAWEKTTGSDQVVVAVIDTGVAIDHEDLRENIWTNTREIPGNSVDDDRNGFADDVHGWNFLTKTGDVRPKEDGSTEAGYVHGTLVASLIGARGNNGIGVTGVNWRVKIMPVVALDETGGGSSSDVAEGIRYAVENGAHIINLSLEGYTDSADLSDALAFARSKGVLTVAATGNAPEDPLGIDLDVLRVYPACLSRDPSYGVIAVGGTDTLDQKALYSNYGSCVNVLAPSYDLFGARPVSLTSTSSAARIGYEGDFSGTSLAAPLVAGTAALLKSVHPLWRADELKARIMSTAIPIEGMQLAAYQGKLGQGRIDAALALADVSTSTVATYAVGATVPGRPTRVRISSGTSVLELQPYGATDRRGARAVFSDTDADGSPEIVVVPASGRELTYVVYTLDGRERRRSTIVRDLVNGALITAVTGGVVIADQSGGRAWGVLHDGTATLFRPYGNAYRTGLDLLSVSGAAAFAPRGGGGHLMVTDVKGRRLVSAFPFGTSARGRWSLARLPASPSRPASLVVSGPLGSRVLDVARLGATGWSAITFKDLEAAKPVTSSGRSSGDANLRIYDEWPR</sequence>
<dbReference type="InterPro" id="IPR050131">
    <property type="entry name" value="Peptidase_S8_subtilisin-like"/>
</dbReference>
<evidence type="ECO:0000256" key="3">
    <source>
        <dbReference type="ARBA" id="ARBA00022801"/>
    </source>
</evidence>
<dbReference type="Proteomes" id="UP000176603">
    <property type="component" value="Unassembled WGS sequence"/>
</dbReference>
<evidence type="ECO:0000256" key="5">
    <source>
        <dbReference type="PIRSR" id="PIRSR615500-1"/>
    </source>
</evidence>